<keyword evidence="3" id="KW-1185">Reference proteome</keyword>
<gene>
    <name evidence="2" type="ORF">ACFPK1_26085</name>
</gene>
<proteinExistence type="predicted"/>
<dbReference type="EMBL" id="JBHSKG010000018">
    <property type="protein sequence ID" value="MFC5141733.1"/>
    <property type="molecule type" value="Genomic_DNA"/>
</dbReference>
<feature type="transmembrane region" description="Helical" evidence="1">
    <location>
        <begin position="82"/>
        <end position="104"/>
    </location>
</feature>
<organism evidence="2 3">
    <name type="scientific">Actinomycetospora rhizophila</name>
    <dbReference type="NCBI Taxonomy" id="1416876"/>
    <lineage>
        <taxon>Bacteria</taxon>
        <taxon>Bacillati</taxon>
        <taxon>Actinomycetota</taxon>
        <taxon>Actinomycetes</taxon>
        <taxon>Pseudonocardiales</taxon>
        <taxon>Pseudonocardiaceae</taxon>
        <taxon>Actinomycetospora</taxon>
    </lineage>
</organism>
<name>A0ABV9ZNC9_9PSEU</name>
<dbReference type="RefSeq" id="WP_378023874.1">
    <property type="nucleotide sequence ID" value="NZ_JBHSKG010000018.1"/>
</dbReference>
<keyword evidence="1" id="KW-0472">Membrane</keyword>
<keyword evidence="1" id="KW-0812">Transmembrane</keyword>
<accession>A0ABV9ZNC9</accession>
<feature type="transmembrane region" description="Helical" evidence="1">
    <location>
        <begin position="6"/>
        <end position="28"/>
    </location>
</feature>
<protein>
    <recommendedName>
        <fullName evidence="4">Integral membrane protein</fullName>
    </recommendedName>
</protein>
<sequence>MIVQVSTASYVTTVVVGVVVTLVVGQLLRRVGYDFLIEVYDDRTVATSLNHLLVTLFHLIALGSLCLVSTTNPRGLDGIQLIVTRTGIVLLVLGGVYGLTVLALTRARSRLRDDALEDGMTARRGWRGP</sequence>
<comment type="caution">
    <text evidence="2">The sequence shown here is derived from an EMBL/GenBank/DDBJ whole genome shotgun (WGS) entry which is preliminary data.</text>
</comment>
<evidence type="ECO:0000313" key="3">
    <source>
        <dbReference type="Proteomes" id="UP001596175"/>
    </source>
</evidence>
<evidence type="ECO:0000256" key="1">
    <source>
        <dbReference type="SAM" id="Phobius"/>
    </source>
</evidence>
<reference evidence="3" key="1">
    <citation type="journal article" date="2019" name="Int. J. Syst. Evol. Microbiol.">
        <title>The Global Catalogue of Microorganisms (GCM) 10K type strain sequencing project: providing services to taxonomists for standard genome sequencing and annotation.</title>
        <authorList>
            <consortium name="The Broad Institute Genomics Platform"/>
            <consortium name="The Broad Institute Genome Sequencing Center for Infectious Disease"/>
            <person name="Wu L."/>
            <person name="Ma J."/>
        </authorList>
    </citation>
    <scope>NUCLEOTIDE SEQUENCE [LARGE SCALE GENOMIC DNA]</scope>
    <source>
        <strain evidence="3">XZYJ18</strain>
    </source>
</reference>
<dbReference type="Proteomes" id="UP001596175">
    <property type="component" value="Unassembled WGS sequence"/>
</dbReference>
<feature type="transmembrane region" description="Helical" evidence="1">
    <location>
        <begin position="49"/>
        <end position="70"/>
    </location>
</feature>
<keyword evidence="1" id="KW-1133">Transmembrane helix</keyword>
<evidence type="ECO:0000313" key="2">
    <source>
        <dbReference type="EMBL" id="MFC5141733.1"/>
    </source>
</evidence>
<evidence type="ECO:0008006" key="4">
    <source>
        <dbReference type="Google" id="ProtNLM"/>
    </source>
</evidence>